<sequence length="152" mass="16780">MPADRPDPLLLANQTCFALYAAQHAMTRVYRPLLEAIGLTYPQYIVMLLLWEEDGPAVKGLGERLGLDSGTLTPLLKRLEGQGLVRRTRDPVDERIVRIHLTAEGKALREKAVCMPERILAASGRSPAELAALREELLRLRTALDRAAGQTG</sequence>
<keyword evidence="3" id="KW-0805">Transcription regulation</keyword>
<dbReference type="InterPro" id="IPR055166">
    <property type="entry name" value="Transc_reg_Sar_Rot_HTH"/>
</dbReference>
<protein>
    <submittedName>
        <fullName evidence="7">MarR family transcriptional regulator</fullName>
    </submittedName>
</protein>
<dbReference type="InterPro" id="IPR036390">
    <property type="entry name" value="WH_DNA-bd_sf"/>
</dbReference>
<dbReference type="Pfam" id="PF22381">
    <property type="entry name" value="Staph_reg_Sar_Rot"/>
    <property type="match status" value="1"/>
</dbReference>
<keyword evidence="2" id="KW-0963">Cytoplasm</keyword>
<evidence type="ECO:0000256" key="2">
    <source>
        <dbReference type="ARBA" id="ARBA00022490"/>
    </source>
</evidence>
<reference evidence="7 8" key="1">
    <citation type="submission" date="2020-05" db="EMBL/GenBank/DDBJ databases">
        <title>Azospirillum oleiclasticum sp. nov, a nitrogen-fixing and heavy crude oil-emulsifying bacterium isolated from the crude oil of Yumen Oilfield.</title>
        <authorList>
            <person name="Wu D."/>
            <person name="Cai M."/>
            <person name="Zhang X."/>
        </authorList>
    </citation>
    <scope>NUCLEOTIDE SEQUENCE [LARGE SCALE GENOMIC DNA]</scope>
    <source>
        <strain evidence="7 8">ROY-1-1-2</strain>
    </source>
</reference>
<dbReference type="PRINTS" id="PR00598">
    <property type="entry name" value="HTHMARR"/>
</dbReference>
<dbReference type="InterPro" id="IPR039422">
    <property type="entry name" value="MarR/SlyA-like"/>
</dbReference>
<evidence type="ECO:0000259" key="6">
    <source>
        <dbReference type="PROSITE" id="PS50995"/>
    </source>
</evidence>
<organism evidence="7 8">
    <name type="scientific">Azospirillum oleiclasticum</name>
    <dbReference type="NCBI Taxonomy" id="2735135"/>
    <lineage>
        <taxon>Bacteria</taxon>
        <taxon>Pseudomonadati</taxon>
        <taxon>Pseudomonadota</taxon>
        <taxon>Alphaproteobacteria</taxon>
        <taxon>Rhodospirillales</taxon>
        <taxon>Azospirillaceae</taxon>
        <taxon>Azospirillum</taxon>
    </lineage>
</organism>
<dbReference type="RefSeq" id="WP_180285935.1">
    <property type="nucleotide sequence ID" value="NZ_JABFDB010000035.1"/>
</dbReference>
<dbReference type="InterPro" id="IPR036388">
    <property type="entry name" value="WH-like_DNA-bd_sf"/>
</dbReference>
<comment type="subcellular location">
    <subcellularLocation>
        <location evidence="1">Cytoplasm</location>
    </subcellularLocation>
</comment>
<keyword evidence="5" id="KW-0804">Transcription</keyword>
<dbReference type="PROSITE" id="PS50995">
    <property type="entry name" value="HTH_MARR_2"/>
    <property type="match status" value="1"/>
</dbReference>
<evidence type="ECO:0000256" key="4">
    <source>
        <dbReference type="ARBA" id="ARBA00023125"/>
    </source>
</evidence>
<comment type="caution">
    <text evidence="7">The sequence shown here is derived from an EMBL/GenBank/DDBJ whole genome shotgun (WGS) entry which is preliminary data.</text>
</comment>
<keyword evidence="4" id="KW-0238">DNA-binding</keyword>
<dbReference type="InterPro" id="IPR000835">
    <property type="entry name" value="HTH_MarR-typ"/>
</dbReference>
<dbReference type="PANTHER" id="PTHR33164:SF5">
    <property type="entry name" value="ORGANIC HYDROPEROXIDE RESISTANCE TRANSCRIPTIONAL REGULATOR"/>
    <property type="match status" value="1"/>
</dbReference>
<dbReference type="SMART" id="SM00347">
    <property type="entry name" value="HTH_MARR"/>
    <property type="match status" value="1"/>
</dbReference>
<evidence type="ECO:0000313" key="7">
    <source>
        <dbReference type="EMBL" id="NYZ24163.1"/>
    </source>
</evidence>
<gene>
    <name evidence="7" type="ORF">HND93_31040</name>
</gene>
<dbReference type="Gene3D" id="1.10.10.10">
    <property type="entry name" value="Winged helix-like DNA-binding domain superfamily/Winged helix DNA-binding domain"/>
    <property type="match status" value="1"/>
</dbReference>
<dbReference type="Proteomes" id="UP000584642">
    <property type="component" value="Unassembled WGS sequence"/>
</dbReference>
<dbReference type="EMBL" id="JABFDB010000035">
    <property type="protein sequence ID" value="NYZ24163.1"/>
    <property type="molecule type" value="Genomic_DNA"/>
</dbReference>
<dbReference type="PANTHER" id="PTHR33164">
    <property type="entry name" value="TRANSCRIPTIONAL REGULATOR, MARR FAMILY"/>
    <property type="match status" value="1"/>
</dbReference>
<evidence type="ECO:0000256" key="1">
    <source>
        <dbReference type="ARBA" id="ARBA00004496"/>
    </source>
</evidence>
<evidence type="ECO:0000256" key="5">
    <source>
        <dbReference type="ARBA" id="ARBA00023163"/>
    </source>
</evidence>
<dbReference type="SUPFAM" id="SSF46785">
    <property type="entry name" value="Winged helix' DNA-binding domain"/>
    <property type="match status" value="1"/>
</dbReference>
<proteinExistence type="predicted"/>
<evidence type="ECO:0000313" key="8">
    <source>
        <dbReference type="Proteomes" id="UP000584642"/>
    </source>
</evidence>
<keyword evidence="8" id="KW-1185">Reference proteome</keyword>
<feature type="domain" description="HTH marR-type" evidence="6">
    <location>
        <begin position="12"/>
        <end position="142"/>
    </location>
</feature>
<accession>A0ABX2TIT5</accession>
<evidence type="ECO:0000256" key="3">
    <source>
        <dbReference type="ARBA" id="ARBA00023015"/>
    </source>
</evidence>
<name>A0ABX2TIT5_9PROT</name>